<sequence length="74" mass="7459">MSRSTAAHPQHLGHLAGGPWAHQHTGVAAVAAGVVDAAGGKHVGIGADMLSTHHLRQLLQHACGHGVEVSHGAQ</sequence>
<evidence type="ECO:0000313" key="3">
    <source>
        <dbReference type="Proteomes" id="UP000464624"/>
    </source>
</evidence>
<gene>
    <name evidence="2" type="ORF">MYXE_47410</name>
</gene>
<name>A0AAD1M3Z1_MYCXE</name>
<proteinExistence type="predicted"/>
<reference evidence="2 3" key="1">
    <citation type="submission" date="2019-12" db="EMBL/GenBank/DDBJ databases">
        <title>Complete genome sequence of Mycolicibacterium xenopi str. JCM15661T.</title>
        <authorList>
            <person name="Yoshida M."/>
            <person name="Fukano H."/>
            <person name="Asakura T."/>
            <person name="Hoshino Y."/>
        </authorList>
    </citation>
    <scope>NUCLEOTIDE SEQUENCE [LARGE SCALE GENOMIC DNA]</scope>
    <source>
        <strain evidence="2 3">JCM 15661T</strain>
    </source>
</reference>
<evidence type="ECO:0000313" key="2">
    <source>
        <dbReference type="EMBL" id="BBU24951.1"/>
    </source>
</evidence>
<dbReference type="Proteomes" id="UP000464624">
    <property type="component" value="Chromosome"/>
</dbReference>
<organism evidence="2 3">
    <name type="scientific">Mycobacterium xenopi</name>
    <dbReference type="NCBI Taxonomy" id="1789"/>
    <lineage>
        <taxon>Bacteria</taxon>
        <taxon>Bacillati</taxon>
        <taxon>Actinomycetota</taxon>
        <taxon>Actinomycetes</taxon>
        <taxon>Mycobacteriales</taxon>
        <taxon>Mycobacteriaceae</taxon>
        <taxon>Mycobacterium</taxon>
    </lineage>
</organism>
<evidence type="ECO:0000256" key="1">
    <source>
        <dbReference type="SAM" id="MobiDB-lite"/>
    </source>
</evidence>
<dbReference type="EMBL" id="AP022314">
    <property type="protein sequence ID" value="BBU24951.1"/>
    <property type="molecule type" value="Genomic_DNA"/>
</dbReference>
<dbReference type="KEGG" id="mxe:MYXE_47410"/>
<feature type="region of interest" description="Disordered" evidence="1">
    <location>
        <begin position="1"/>
        <end position="20"/>
    </location>
</feature>
<protein>
    <submittedName>
        <fullName evidence="2">Uncharacterized protein</fullName>
    </submittedName>
</protein>
<accession>A0AAD1M3Z1</accession>
<dbReference type="AlphaFoldDB" id="A0AAD1M3Z1"/>